<dbReference type="PANTHER" id="PTHR43788">
    <property type="entry name" value="DNA2/NAM7 HELICASE FAMILY MEMBER"/>
    <property type="match status" value="1"/>
</dbReference>
<dbReference type="EMBL" id="WIGM01000995">
    <property type="protein sequence ID" value="KAF6807005.1"/>
    <property type="molecule type" value="Genomic_DNA"/>
</dbReference>
<name>A0A8H6MSW9_9PEZI</name>
<comment type="caution">
    <text evidence="1">The sequence shown here is derived from an EMBL/GenBank/DDBJ whole genome shotgun (WGS) entry which is preliminary data.</text>
</comment>
<dbReference type="Proteomes" id="UP000639643">
    <property type="component" value="Unassembled WGS sequence"/>
</dbReference>
<keyword evidence="1" id="KW-0378">Hydrolase</keyword>
<keyword evidence="1" id="KW-0347">Helicase</keyword>
<dbReference type="Gene3D" id="3.40.50.300">
    <property type="entry name" value="P-loop containing nucleotide triphosphate hydrolases"/>
    <property type="match status" value="1"/>
</dbReference>
<evidence type="ECO:0000313" key="1">
    <source>
        <dbReference type="EMBL" id="KAF6807005.1"/>
    </source>
</evidence>
<dbReference type="SUPFAM" id="SSF52540">
    <property type="entry name" value="P-loop containing nucleoside triphosphate hydrolases"/>
    <property type="match status" value="1"/>
</dbReference>
<accession>A0A8H6MSW9</accession>
<reference evidence="1" key="1">
    <citation type="journal article" date="2020" name="Phytopathology">
        <title>Genome Sequence Resources of Colletotrichum truncatum, C. plurivorum, C. musicola, and C. sojae: Four Species Pathogenic to Soybean (Glycine max).</title>
        <authorList>
            <person name="Rogerio F."/>
            <person name="Boufleur T.R."/>
            <person name="Ciampi-Guillardi M."/>
            <person name="Sukno S.A."/>
            <person name="Thon M.R."/>
            <person name="Massola Junior N.S."/>
            <person name="Baroncelli R."/>
        </authorList>
    </citation>
    <scope>NUCLEOTIDE SEQUENCE</scope>
    <source>
        <strain evidence="1">LFN0074</strain>
    </source>
</reference>
<dbReference type="AlphaFoldDB" id="A0A8H6MSW9"/>
<dbReference type="InterPro" id="IPR050534">
    <property type="entry name" value="Coronavir_polyprotein_1ab"/>
</dbReference>
<dbReference type="GO" id="GO:0043139">
    <property type="term" value="F:5'-3' DNA helicase activity"/>
    <property type="evidence" value="ECO:0007669"/>
    <property type="project" value="TreeGrafter"/>
</dbReference>
<keyword evidence="1" id="KW-0547">Nucleotide-binding</keyword>
<proteinExistence type="predicted"/>
<keyword evidence="2" id="KW-1185">Reference proteome</keyword>
<keyword evidence="1" id="KW-0067">ATP-binding</keyword>
<sequence>MSEHEEDQAPKPVQTSTDNFIKPCAVFSGTVNGTVIVGLENSTKIQAKLAVIRAPPRDPYIGISLNIPLGDRNSNDPQLANEEAGFGVRHADDTTYGGFPRPIIPCNDHSCVFKFPRGGGYTYTIEEASPEVKERVAGDAEAPLTVVTIKLKEGSTADICGWGKPFSNTSDPQVNGWVNENEPIIDDVTLLGLVRSRNFLLAVKCCKMHADLHLQEARLPPPFEYGYDNPLDWNVEDFDNDKALFTVMTQTPVQDVMWIGQAANEIRQRRFPAYFVPGDPADERFFYVVVRLTAQFRDDFKSAWKRKIMGFVGGIDCMSSHPVEAHELVVRANRPMPNGLGGSELAIKTFPSRPEAEAALKASQDHVLQYRPGSEATNGDAWRIGGIDNSNLDPRARMHLHRCVMGGRGFFDWMCDTDASPGRPLPSVNFFDISDSAFVDAVVAEALPGDRKRFRAYLSDRPLGLGMITAGPGFGKTTALAAAALAMFSKVGEVLVSAPSNVARPSLSVAVWLLALLRSQATCVPDLEPEDKESLHGLRAYVDGCPDFSELREVATGTLPWAKFTMGLIPLKGKVTALMKTLVRDADFLCTTPAMSNNSVIYKEFKDRRAKGVVVDEAANMHRADLACVWGNTLLPCFLGGDPKQLPPAVMSYSEKDLLDNVVHRFADDALISAQEFLLASGYPVYRLKTQLRMANGLFDWIADTVYGDVPYTYSDCCDINLPAFAVGRQLESFVAETYPKVARPPPGKLWPVFIDCVGSFVAVDKSTGSKSCRDQVKVALDFAANFVRAKNVDPARISILAPYSANADLLGKMRKDPGY</sequence>
<dbReference type="InterPro" id="IPR027417">
    <property type="entry name" value="P-loop_NTPase"/>
</dbReference>
<gene>
    <name evidence="1" type="ORF">CMUS01_14228</name>
</gene>
<protein>
    <submittedName>
        <fullName evidence="1">DNA helicase</fullName>
    </submittedName>
</protein>
<dbReference type="OrthoDB" id="4835297at2759"/>
<evidence type="ECO:0000313" key="2">
    <source>
        <dbReference type="Proteomes" id="UP000639643"/>
    </source>
</evidence>
<dbReference type="PANTHER" id="PTHR43788:SF8">
    <property type="entry name" value="DNA-BINDING PROTEIN SMUBP-2"/>
    <property type="match status" value="1"/>
</dbReference>
<organism evidence="1 2">
    <name type="scientific">Colletotrichum musicola</name>
    <dbReference type="NCBI Taxonomy" id="2175873"/>
    <lineage>
        <taxon>Eukaryota</taxon>
        <taxon>Fungi</taxon>
        <taxon>Dikarya</taxon>
        <taxon>Ascomycota</taxon>
        <taxon>Pezizomycotina</taxon>
        <taxon>Sordariomycetes</taxon>
        <taxon>Hypocreomycetidae</taxon>
        <taxon>Glomerellales</taxon>
        <taxon>Glomerellaceae</taxon>
        <taxon>Colletotrichum</taxon>
        <taxon>Colletotrichum orchidearum species complex</taxon>
    </lineage>
</organism>